<dbReference type="OrthoDB" id="6196353at2759"/>
<accession>A0A6J8CV99</accession>
<sequence length="320" mass="37948">MIMMMMMMRRREEEDDDKDIYKDDYDEDEENDDDDDDEGEEDDYSDEEEDDYSGEEEDDYSDEEEEEEDNDSDDDKDDDDEEVEALSDEKDVDDDEWEEREKGVKRKPDKIGFKEEEKENKDVVIREIDHVANTKDIVRRLETKVKTIKDSPRTPENNNRFLSQDGKMTVEKSTQTGNVNEDSNQGCCQCRTCTCKCHAHLRNDMQNALKCSKQMFQSNIFPKEKDKKRLLTKTLTIQTVNKWFINYRYHFFLHIKKHAADTITSKSTTVEINRLANKHYAKCFQCVSKKPKHHSKQQVKRAFMAWRYALQTQTAILKNT</sequence>
<gene>
    <name evidence="2" type="ORF">MCOR_33837</name>
</gene>
<feature type="region of interest" description="Disordered" evidence="1">
    <location>
        <begin position="149"/>
        <end position="183"/>
    </location>
</feature>
<evidence type="ECO:0000313" key="3">
    <source>
        <dbReference type="Proteomes" id="UP000507470"/>
    </source>
</evidence>
<evidence type="ECO:0000313" key="2">
    <source>
        <dbReference type="EMBL" id="CAC5399591.1"/>
    </source>
</evidence>
<organism evidence="2 3">
    <name type="scientific">Mytilus coruscus</name>
    <name type="common">Sea mussel</name>
    <dbReference type="NCBI Taxonomy" id="42192"/>
    <lineage>
        <taxon>Eukaryota</taxon>
        <taxon>Metazoa</taxon>
        <taxon>Spiralia</taxon>
        <taxon>Lophotrochozoa</taxon>
        <taxon>Mollusca</taxon>
        <taxon>Bivalvia</taxon>
        <taxon>Autobranchia</taxon>
        <taxon>Pteriomorphia</taxon>
        <taxon>Mytilida</taxon>
        <taxon>Mytiloidea</taxon>
        <taxon>Mytilidae</taxon>
        <taxon>Mytilinae</taxon>
        <taxon>Mytilus</taxon>
    </lineage>
</organism>
<dbReference type="EMBL" id="CACVKT020006043">
    <property type="protein sequence ID" value="CAC5399591.1"/>
    <property type="molecule type" value="Genomic_DNA"/>
</dbReference>
<evidence type="ECO:0000256" key="1">
    <source>
        <dbReference type="SAM" id="MobiDB-lite"/>
    </source>
</evidence>
<protein>
    <submittedName>
        <fullName evidence="2">Uncharacterized protein</fullName>
    </submittedName>
</protein>
<reference evidence="2 3" key="1">
    <citation type="submission" date="2020-06" db="EMBL/GenBank/DDBJ databases">
        <authorList>
            <person name="Li R."/>
            <person name="Bekaert M."/>
        </authorList>
    </citation>
    <scope>NUCLEOTIDE SEQUENCE [LARGE SCALE GENOMIC DNA]</scope>
    <source>
        <strain evidence="3">wild</strain>
    </source>
</reference>
<feature type="compositionally biased region" description="Polar residues" evidence="1">
    <location>
        <begin position="171"/>
        <end position="183"/>
    </location>
</feature>
<name>A0A6J8CV99_MYTCO</name>
<dbReference type="AlphaFoldDB" id="A0A6J8CV99"/>
<feature type="region of interest" description="Disordered" evidence="1">
    <location>
        <begin position="1"/>
        <end position="106"/>
    </location>
</feature>
<proteinExistence type="predicted"/>
<feature type="compositionally biased region" description="Acidic residues" evidence="1">
    <location>
        <begin position="13"/>
        <end position="98"/>
    </location>
</feature>
<dbReference type="Proteomes" id="UP000507470">
    <property type="component" value="Unassembled WGS sequence"/>
</dbReference>
<keyword evidence="3" id="KW-1185">Reference proteome</keyword>
<dbReference type="Gene3D" id="1.10.10.60">
    <property type="entry name" value="Homeodomain-like"/>
    <property type="match status" value="1"/>
</dbReference>